<dbReference type="EMBL" id="CAWYQH010000108">
    <property type="protein sequence ID" value="CAK8689727.1"/>
    <property type="molecule type" value="Genomic_DNA"/>
</dbReference>
<gene>
    <name evidence="2" type="ORF">CVLEPA_LOCUS21693</name>
</gene>
<name>A0ABP0GEC9_CLALP</name>
<proteinExistence type="predicted"/>
<reference evidence="2 3" key="1">
    <citation type="submission" date="2024-02" db="EMBL/GenBank/DDBJ databases">
        <authorList>
            <person name="Daric V."/>
            <person name="Darras S."/>
        </authorList>
    </citation>
    <scope>NUCLEOTIDE SEQUENCE [LARGE SCALE GENOMIC DNA]</scope>
</reference>
<comment type="caution">
    <text evidence="2">The sequence shown here is derived from an EMBL/GenBank/DDBJ whole genome shotgun (WGS) entry which is preliminary data.</text>
</comment>
<evidence type="ECO:0000313" key="2">
    <source>
        <dbReference type="EMBL" id="CAK8689727.1"/>
    </source>
</evidence>
<accession>A0ABP0GEC9</accession>
<dbReference type="Proteomes" id="UP001642483">
    <property type="component" value="Unassembled WGS sequence"/>
</dbReference>
<organism evidence="2 3">
    <name type="scientific">Clavelina lepadiformis</name>
    <name type="common">Light-bulb sea squirt</name>
    <name type="synonym">Ascidia lepadiformis</name>
    <dbReference type="NCBI Taxonomy" id="159417"/>
    <lineage>
        <taxon>Eukaryota</taxon>
        <taxon>Metazoa</taxon>
        <taxon>Chordata</taxon>
        <taxon>Tunicata</taxon>
        <taxon>Ascidiacea</taxon>
        <taxon>Aplousobranchia</taxon>
        <taxon>Clavelinidae</taxon>
        <taxon>Clavelina</taxon>
    </lineage>
</organism>
<evidence type="ECO:0000256" key="1">
    <source>
        <dbReference type="SAM" id="MobiDB-lite"/>
    </source>
</evidence>
<keyword evidence="3" id="KW-1185">Reference proteome</keyword>
<evidence type="ECO:0000313" key="3">
    <source>
        <dbReference type="Proteomes" id="UP001642483"/>
    </source>
</evidence>
<protein>
    <submittedName>
        <fullName evidence="2">Uncharacterized protein</fullName>
    </submittedName>
</protein>
<feature type="region of interest" description="Disordered" evidence="1">
    <location>
        <begin position="1"/>
        <end position="21"/>
    </location>
</feature>
<sequence>MKRRYAPIKETTNRNLSDPDHFVHPQRLSGTVLVFSANSSSIEYICPPLAYAMVWREPRDHHKDCYFCVPPPLQLPGIKWSKMELRLLGTTIDNINLNRYWQESQKAEEMYAKLRSCTSEKPSSHRHQIPILSKIGFGGNLKKTYDRIINELRIQSGITQKERKKIHCYELPSYLRTLESNLLPFNADLTV</sequence>